<evidence type="ECO:0000259" key="2">
    <source>
        <dbReference type="Pfam" id="PF21686"/>
    </source>
</evidence>
<comment type="caution">
    <text evidence="3">The sequence shown here is derived from an EMBL/GenBank/DDBJ whole genome shotgun (WGS) entry which is preliminary data.</text>
</comment>
<sequence length="341" mass="36781">MTAGDGESDTSPGNARNARGGRDREHGENPAGGEGGEQPGGGERIEREIAGQRVVSTHPDRVIHPATGTTKRDLWAYHEAVAEVLLPHLRDRPLSFLRYPRGAEEPVFFSKNVPPGTPEWVETCGVPRRDGPDVPQVVINDLPALLWAANLVAEFHVPQWRCPAPGMADRLVLDLDPGAPAGIAECCAVAVRLCERLAADGLTACAKTSGSKGLHLMAALRPTPAEEVTEYARRLAEETAGESPELVVSTMERSRRWGRVFIDWSQNAAAKTTAAPYTPRARREPTVSTPLTPEELAEGVEHPERLRFTIPGIPARVERLGDPASVLSDPARAASLPGTRR</sequence>
<dbReference type="GO" id="GO:0016874">
    <property type="term" value="F:ligase activity"/>
    <property type="evidence" value="ECO:0007669"/>
    <property type="project" value="UniProtKB-KW"/>
</dbReference>
<evidence type="ECO:0000313" key="4">
    <source>
        <dbReference type="Proteomes" id="UP000538929"/>
    </source>
</evidence>
<organism evidence="3 4">
    <name type="scientific">Streptomyces alkaliphilus</name>
    <dbReference type="NCBI Taxonomy" id="1472722"/>
    <lineage>
        <taxon>Bacteria</taxon>
        <taxon>Bacillati</taxon>
        <taxon>Actinomycetota</taxon>
        <taxon>Actinomycetes</taxon>
        <taxon>Kitasatosporales</taxon>
        <taxon>Streptomycetaceae</taxon>
        <taxon>Streptomyces</taxon>
    </lineage>
</organism>
<dbReference type="Proteomes" id="UP000538929">
    <property type="component" value="Unassembled WGS sequence"/>
</dbReference>
<dbReference type="PANTHER" id="PTHR42705">
    <property type="entry name" value="BIFUNCTIONAL NON-HOMOLOGOUS END JOINING PROTEIN LIGD"/>
    <property type="match status" value="1"/>
</dbReference>
<gene>
    <name evidence="3" type="ORF">FNQ90_18820</name>
</gene>
<dbReference type="NCBIfam" id="TIGR02778">
    <property type="entry name" value="ligD_pol"/>
    <property type="match status" value="1"/>
</dbReference>
<feature type="compositionally biased region" description="Gly residues" evidence="1">
    <location>
        <begin position="30"/>
        <end position="42"/>
    </location>
</feature>
<dbReference type="AlphaFoldDB" id="A0A7W3Y3A2"/>
<feature type="region of interest" description="Disordered" evidence="1">
    <location>
        <begin position="1"/>
        <end position="43"/>
    </location>
</feature>
<protein>
    <submittedName>
        <fullName evidence="3">ATP-dependent DNA ligase</fullName>
    </submittedName>
</protein>
<dbReference type="PANTHER" id="PTHR42705:SF2">
    <property type="entry name" value="BIFUNCTIONAL NON-HOMOLOGOUS END JOINING PROTEIN LIGD"/>
    <property type="match status" value="1"/>
</dbReference>
<dbReference type="InterPro" id="IPR052171">
    <property type="entry name" value="NHEJ_LigD"/>
</dbReference>
<proteinExistence type="predicted"/>
<evidence type="ECO:0000256" key="1">
    <source>
        <dbReference type="SAM" id="MobiDB-lite"/>
    </source>
</evidence>
<evidence type="ECO:0000313" key="3">
    <source>
        <dbReference type="EMBL" id="MBB0246102.1"/>
    </source>
</evidence>
<keyword evidence="3" id="KW-0436">Ligase</keyword>
<dbReference type="Gene3D" id="3.90.920.10">
    <property type="entry name" value="DNA primase, PRIM domain"/>
    <property type="match status" value="1"/>
</dbReference>
<name>A0A7W3Y3A2_9ACTN</name>
<keyword evidence="4" id="KW-1185">Reference proteome</keyword>
<accession>A0A7W3Y3A2</accession>
<dbReference type="EMBL" id="VKHT01000733">
    <property type="protein sequence ID" value="MBB0246102.1"/>
    <property type="molecule type" value="Genomic_DNA"/>
</dbReference>
<dbReference type="InterPro" id="IPR014145">
    <property type="entry name" value="LigD_pol_dom"/>
</dbReference>
<reference evidence="4" key="1">
    <citation type="submission" date="2019-10" db="EMBL/GenBank/DDBJ databases">
        <title>Streptomyces sp. nov., a novel actinobacterium isolated from alkaline environment.</title>
        <authorList>
            <person name="Golinska P."/>
        </authorList>
    </citation>
    <scope>NUCLEOTIDE SEQUENCE [LARGE SCALE GENOMIC DNA]</scope>
    <source>
        <strain evidence="4">DSM 42118</strain>
    </source>
</reference>
<dbReference type="Pfam" id="PF21686">
    <property type="entry name" value="LigD_Prim-Pol"/>
    <property type="match status" value="1"/>
</dbReference>
<dbReference type="RefSeq" id="WP_182607491.1">
    <property type="nucleotide sequence ID" value="NZ_VKHT01000733.1"/>
</dbReference>
<feature type="region of interest" description="Disordered" evidence="1">
    <location>
        <begin position="319"/>
        <end position="341"/>
    </location>
</feature>
<feature type="domain" description="DNA ligase D polymerase" evidence="2">
    <location>
        <begin position="70"/>
        <end position="323"/>
    </location>
</feature>